<dbReference type="InterPro" id="IPR035965">
    <property type="entry name" value="PAS-like_dom_sf"/>
</dbReference>
<protein>
    <recommendedName>
        <fullName evidence="1">diguanylate cyclase</fullName>
        <ecNumber evidence="1">2.7.7.65</ecNumber>
    </recommendedName>
</protein>
<dbReference type="PANTHER" id="PTHR45138">
    <property type="entry name" value="REGULATORY COMPONENTS OF SENSORY TRANSDUCTION SYSTEM"/>
    <property type="match status" value="1"/>
</dbReference>
<dbReference type="SMART" id="SM00267">
    <property type="entry name" value="GGDEF"/>
    <property type="match status" value="1"/>
</dbReference>
<keyword evidence="5" id="KW-1185">Reference proteome</keyword>
<dbReference type="GO" id="GO:0052621">
    <property type="term" value="F:diguanylate cyclase activity"/>
    <property type="evidence" value="ECO:0007669"/>
    <property type="project" value="UniProtKB-EC"/>
</dbReference>
<keyword evidence="4" id="KW-0808">Transferase</keyword>
<dbReference type="InterPro" id="IPR043128">
    <property type="entry name" value="Rev_trsase/Diguanyl_cyclase"/>
</dbReference>
<evidence type="ECO:0000259" key="3">
    <source>
        <dbReference type="PROSITE" id="PS50887"/>
    </source>
</evidence>
<feature type="domain" description="GGDEF" evidence="3">
    <location>
        <begin position="197"/>
        <end position="324"/>
    </location>
</feature>
<dbReference type="Gene3D" id="3.30.70.270">
    <property type="match status" value="1"/>
</dbReference>
<proteinExistence type="predicted"/>
<dbReference type="InterPro" id="IPR050469">
    <property type="entry name" value="Diguanylate_Cyclase"/>
</dbReference>
<dbReference type="SUPFAM" id="SSF55785">
    <property type="entry name" value="PYP-like sensor domain (PAS domain)"/>
    <property type="match status" value="1"/>
</dbReference>
<evidence type="ECO:0000313" key="4">
    <source>
        <dbReference type="EMBL" id="MBR7780615.1"/>
    </source>
</evidence>
<organism evidence="4 5">
    <name type="scientific">Undibacterium luofuense</name>
    <dbReference type="NCBI Taxonomy" id="2828733"/>
    <lineage>
        <taxon>Bacteria</taxon>
        <taxon>Pseudomonadati</taxon>
        <taxon>Pseudomonadota</taxon>
        <taxon>Betaproteobacteria</taxon>
        <taxon>Burkholderiales</taxon>
        <taxon>Oxalobacteraceae</taxon>
        <taxon>Undibacterium</taxon>
    </lineage>
</organism>
<dbReference type="GO" id="GO:0005886">
    <property type="term" value="C:plasma membrane"/>
    <property type="evidence" value="ECO:0007669"/>
    <property type="project" value="TreeGrafter"/>
</dbReference>
<dbReference type="PANTHER" id="PTHR45138:SF9">
    <property type="entry name" value="DIGUANYLATE CYCLASE DGCM-RELATED"/>
    <property type="match status" value="1"/>
</dbReference>
<dbReference type="Proteomes" id="UP000680067">
    <property type="component" value="Unassembled WGS sequence"/>
</dbReference>
<name>A0A941DIG9_9BURK</name>
<dbReference type="CDD" id="cd01949">
    <property type="entry name" value="GGDEF"/>
    <property type="match status" value="1"/>
</dbReference>
<comment type="caution">
    <text evidence="4">The sequence shown here is derived from an EMBL/GenBank/DDBJ whole genome shotgun (WGS) entry which is preliminary data.</text>
</comment>
<keyword evidence="4" id="KW-0548">Nucleotidyltransferase</keyword>
<dbReference type="RefSeq" id="WP_212686015.1">
    <property type="nucleotide sequence ID" value="NZ_JAGSPN010000001.1"/>
</dbReference>
<accession>A0A941DIG9</accession>
<sequence>MVNPDIRHKDSAQRCDQQLYELILANLYSGVLVILPEGVSCLVNQSFCDLFDLNISPAACVGKTSAEILELILGKYQNPAMQLQRIKDIVTVGAPVRGEEVQMRDGKTFLRDFIPMMLDGQTGGRIWHHTDITAQREAERRTHSLLSEKEMLIRTLALKNDELTSLAATDSLTGLHNRQQFEVSFASVAERFNQFDEALSIILVDLDHFKKINDVFGHQAGDTVLRHVARLIRNATRASDMVFRWGGEEFVVLTQHTNLQQCMVLAEHLRAAICAEALVPVGIVTASFGVAELKKGESVESWFRRCDIALYRAKAEGRNQVFAG</sequence>
<dbReference type="NCBIfam" id="TIGR00254">
    <property type="entry name" value="GGDEF"/>
    <property type="match status" value="1"/>
</dbReference>
<dbReference type="Pfam" id="PF00990">
    <property type="entry name" value="GGDEF"/>
    <property type="match status" value="1"/>
</dbReference>
<dbReference type="PROSITE" id="PS50887">
    <property type="entry name" value="GGDEF"/>
    <property type="match status" value="1"/>
</dbReference>
<dbReference type="AlphaFoldDB" id="A0A941DIG9"/>
<dbReference type="GO" id="GO:1902201">
    <property type="term" value="P:negative regulation of bacterial-type flagellum-dependent cell motility"/>
    <property type="evidence" value="ECO:0007669"/>
    <property type="project" value="TreeGrafter"/>
</dbReference>
<evidence type="ECO:0000313" key="5">
    <source>
        <dbReference type="Proteomes" id="UP000680067"/>
    </source>
</evidence>
<gene>
    <name evidence="4" type="ORF">KDM89_00550</name>
</gene>
<comment type="catalytic activity">
    <reaction evidence="2">
        <text>2 GTP = 3',3'-c-di-GMP + 2 diphosphate</text>
        <dbReference type="Rhea" id="RHEA:24898"/>
        <dbReference type="ChEBI" id="CHEBI:33019"/>
        <dbReference type="ChEBI" id="CHEBI:37565"/>
        <dbReference type="ChEBI" id="CHEBI:58805"/>
        <dbReference type="EC" id="2.7.7.65"/>
    </reaction>
</comment>
<reference evidence="4" key="1">
    <citation type="submission" date="2021-04" db="EMBL/GenBank/DDBJ databases">
        <title>novel species isolated from subtropical streams in China.</title>
        <authorList>
            <person name="Lu H."/>
        </authorList>
    </citation>
    <scope>NUCLEOTIDE SEQUENCE</scope>
    <source>
        <strain evidence="4">LFS511W</strain>
    </source>
</reference>
<evidence type="ECO:0000256" key="2">
    <source>
        <dbReference type="ARBA" id="ARBA00034247"/>
    </source>
</evidence>
<dbReference type="InterPro" id="IPR029787">
    <property type="entry name" value="Nucleotide_cyclase"/>
</dbReference>
<dbReference type="EMBL" id="JAGSPN010000001">
    <property type="protein sequence ID" value="MBR7780615.1"/>
    <property type="molecule type" value="Genomic_DNA"/>
</dbReference>
<dbReference type="SUPFAM" id="SSF55073">
    <property type="entry name" value="Nucleotide cyclase"/>
    <property type="match status" value="1"/>
</dbReference>
<dbReference type="GO" id="GO:0043709">
    <property type="term" value="P:cell adhesion involved in single-species biofilm formation"/>
    <property type="evidence" value="ECO:0007669"/>
    <property type="project" value="TreeGrafter"/>
</dbReference>
<dbReference type="EC" id="2.7.7.65" evidence="1"/>
<dbReference type="FunFam" id="3.30.70.270:FF:000001">
    <property type="entry name" value="Diguanylate cyclase domain protein"/>
    <property type="match status" value="1"/>
</dbReference>
<dbReference type="Gene3D" id="3.30.450.20">
    <property type="entry name" value="PAS domain"/>
    <property type="match status" value="1"/>
</dbReference>
<dbReference type="InterPro" id="IPR000160">
    <property type="entry name" value="GGDEF_dom"/>
</dbReference>
<evidence type="ECO:0000256" key="1">
    <source>
        <dbReference type="ARBA" id="ARBA00012528"/>
    </source>
</evidence>